<dbReference type="InterPro" id="IPR041118">
    <property type="entry name" value="Rx_N"/>
</dbReference>
<dbReference type="PANTHER" id="PTHR47186">
    <property type="entry name" value="LEUCINE-RICH REPEAT-CONTAINING PROTEIN 57"/>
    <property type="match status" value="1"/>
</dbReference>
<evidence type="ECO:0000256" key="1">
    <source>
        <dbReference type="ARBA" id="ARBA00022737"/>
    </source>
</evidence>
<dbReference type="OrthoDB" id="765493at2759"/>
<dbReference type="InterPro" id="IPR056789">
    <property type="entry name" value="LRR_R13L1-DRL21"/>
</dbReference>
<dbReference type="Pfam" id="PF25019">
    <property type="entry name" value="LRR_R13L1-DRL21"/>
    <property type="match status" value="2"/>
</dbReference>
<gene>
    <name evidence="6" type="ORF">POTOM_012803</name>
</gene>
<feature type="domain" description="R13L1/DRL21-like LRR repeat region" evidence="5">
    <location>
        <begin position="1354"/>
        <end position="1476"/>
    </location>
</feature>
<evidence type="ECO:0008006" key="8">
    <source>
        <dbReference type="Google" id="ProtNLM"/>
    </source>
</evidence>
<dbReference type="Proteomes" id="UP000886885">
    <property type="component" value="Chromosome 3A"/>
</dbReference>
<evidence type="ECO:0000313" key="6">
    <source>
        <dbReference type="EMBL" id="KAG6783356.1"/>
    </source>
</evidence>
<comment type="caution">
    <text evidence="6">The sequence shown here is derived from an EMBL/GenBank/DDBJ whole genome shotgun (WGS) entry which is preliminary data.</text>
</comment>
<sequence>MISGGGLLDDAEEKQITKTDVREWLAEYKDAVYEADDFLDEIAFEALRQEVEAEAQTFINPLEIRVLREMEEKSRGLQERLDHLVKRKDALGLINRTGKEPSSPKRPTTSLVDERGVYGRDDDREAILNASRSSFVMHDLMHDLATHVSGQFCFSSSLWGNNSSKATRRTRHFSLAVDTEAVFSSTILENIREAQLLRTFRPFSFYFECPPEIYNEIFQSTHCRLRVLFMTNCRDASMLSCSTSKLKHLRYLDLSGSDLVTLPEEVSALLNLQTLILKRCEQLASLPDLGNLKYLRHLNLEGTRIERFPESLERLINLRYLNISDTPLKEMPQHIGQLTKLQTLTAFLVGRQSKTSFKELGKLQHLRGELHIGNLQNVVDARDAAEANLKGRKHLDELMFTWDGDTHDPQHVTSTLEKLEPNKNVKDLQIDGYGGVRFPEWVGESSFSKIVSLKLSRCTNCTSLPPLGQLASLEDLSIEGFDKVVTVGSEFYGNCTAMKKPFESLKTLSFRTMPEWREWISDEGSREAFPLLDELSIGGCPNLAKALPSHRLPRVTSLTISGCMQLATPLPRFPRLHSLFVSGSHSLESLPEQIEQMGCSPSDLGEITIEGWDALKGVALDLFPKLNTLFISGCPDLESLCAHERPLNVLKSLHSLTISGCPKLVSFPKVGLPATVLTQLVLYNCENLKQLPESMPSLLPSLNHLGITGCSEVELCPEGGFPSTLQSLEICYCNKLIAGRMQWGLQTLPSLSSFVIRWDENIESFPEEMLLPSSLTSLNIHYLQHLKSLDYKGLQHLTSLRELTIWGCPLIESMPEEGLPSSLSTLKICYCSMLKSLPRLQHLTSLGTLEIWNCPLIESNMLRFPRLHSLLVSGCHSLESLPEEIEQTGCSPSDLGKIKIEGWASLKCVAMDLHSKLNSLDISDCPDLESLCAHERPLNDLTSLDSLTIRGCPKLVSFPKGGLPAPVLTRLLLIECINLKQLPESMPSLLPSPDCLGISCCREVELSKTATNSTPDAKKPNKLLFRKLFYEDRENFSCSSSEADDIDSLEPGSYCVWTPKKEEGSPRRAALQGLIQRDGSSKILFTGVIVMGTEKRKEAKGAGGGLFQFQEHYHVRSKEGEMALALIGESILAAVLEVLMERIVSPAVRDFFKSQKIDDEELKKLKARMRSVSKLLNDAEEKQITDAAVKEWLDELKDAVYQADDFLDEIAYKALRLKLEGESRSQTCTDQLRSFLASLNPCRKGVREVQIELAKILRSLEELVGQKDVLGLIERIGEKPSLEGDDSSKTTERTRHLSYRATKDDSYQTFKAIKNPQLLRTLLCPSEMPLQMGKLTKLRKLTDFFIGKQSGSSIKELGKLQHLSGDLSIWNLQNVTDARDSFEANLKGKEHLENLELVWDCDMDNPLVHERVLEQLQPPVNVKILSINGYGGTRFPDWVGNSSLPLLQELYIRSCPNLKKALFTHFPSLTKLDIRALSFSKGMPLAPNLKEFQLWSCSNLKSLPENMHSLLPSLKKLSIFHCPKLESFPVGGLPSKLKGLAIWGCDKLIAGRAQWDLQSLHVLSRFSIAENDVLECFPEETLLPSSLTRLEIRTHKNLKSLDYKGLQHLTSLRELIIMNCMEVSMPEEGLPPSISSLTIWQCPLLEKECERELRKVPKYIRYPEYMTSGRKSI</sequence>
<keyword evidence="1" id="KW-0677">Repeat</keyword>
<evidence type="ECO:0000259" key="5">
    <source>
        <dbReference type="Pfam" id="PF25019"/>
    </source>
</evidence>
<name>A0A8X8AAM4_POPTO</name>
<dbReference type="GO" id="GO:0006952">
    <property type="term" value="P:defense response"/>
    <property type="evidence" value="ECO:0007669"/>
    <property type="project" value="UniProtKB-KW"/>
</dbReference>
<keyword evidence="7" id="KW-1185">Reference proteome</keyword>
<dbReference type="EMBL" id="JAAWWB010000005">
    <property type="protein sequence ID" value="KAG6783356.1"/>
    <property type="molecule type" value="Genomic_DNA"/>
</dbReference>
<keyword evidence="3" id="KW-0611">Plant defense</keyword>
<dbReference type="InterPro" id="IPR003591">
    <property type="entry name" value="Leu-rich_rpt_typical-subtyp"/>
</dbReference>
<evidence type="ECO:0000256" key="3">
    <source>
        <dbReference type="ARBA" id="ARBA00022821"/>
    </source>
</evidence>
<evidence type="ECO:0000259" key="4">
    <source>
        <dbReference type="Pfam" id="PF18052"/>
    </source>
</evidence>
<feature type="domain" description="R13L1/DRL21-like LRR repeat region" evidence="5">
    <location>
        <begin position="358"/>
        <end position="480"/>
    </location>
</feature>
<evidence type="ECO:0000256" key="2">
    <source>
        <dbReference type="ARBA" id="ARBA00022741"/>
    </source>
</evidence>
<organism evidence="6 7">
    <name type="scientific">Populus tomentosa</name>
    <name type="common">Chinese white poplar</name>
    <dbReference type="NCBI Taxonomy" id="118781"/>
    <lineage>
        <taxon>Eukaryota</taxon>
        <taxon>Viridiplantae</taxon>
        <taxon>Streptophyta</taxon>
        <taxon>Embryophyta</taxon>
        <taxon>Tracheophyta</taxon>
        <taxon>Spermatophyta</taxon>
        <taxon>Magnoliopsida</taxon>
        <taxon>eudicotyledons</taxon>
        <taxon>Gunneridae</taxon>
        <taxon>Pentapetalae</taxon>
        <taxon>rosids</taxon>
        <taxon>fabids</taxon>
        <taxon>Malpighiales</taxon>
        <taxon>Salicaceae</taxon>
        <taxon>Saliceae</taxon>
        <taxon>Populus</taxon>
    </lineage>
</organism>
<feature type="domain" description="Disease resistance N-terminal" evidence="4">
    <location>
        <begin position="7"/>
        <end position="56"/>
    </location>
</feature>
<reference evidence="6" key="1">
    <citation type="journal article" date="2020" name="bioRxiv">
        <title>Hybrid origin of Populus tomentosa Carr. identified through genome sequencing and phylogenomic analysis.</title>
        <authorList>
            <person name="An X."/>
            <person name="Gao K."/>
            <person name="Chen Z."/>
            <person name="Li J."/>
            <person name="Yang X."/>
            <person name="Yang X."/>
            <person name="Zhou J."/>
            <person name="Guo T."/>
            <person name="Zhao T."/>
            <person name="Huang S."/>
            <person name="Miao D."/>
            <person name="Khan W.U."/>
            <person name="Rao P."/>
            <person name="Ye M."/>
            <person name="Lei B."/>
            <person name="Liao W."/>
            <person name="Wang J."/>
            <person name="Ji L."/>
            <person name="Li Y."/>
            <person name="Guo B."/>
            <person name="Mustafa N.S."/>
            <person name="Li S."/>
            <person name="Yun Q."/>
            <person name="Keller S.R."/>
            <person name="Mao J."/>
            <person name="Zhang R."/>
            <person name="Strauss S.H."/>
        </authorList>
    </citation>
    <scope>NUCLEOTIDE SEQUENCE</scope>
    <source>
        <strain evidence="6">GM15</strain>
        <tissue evidence="6">Leaf</tissue>
    </source>
</reference>
<feature type="domain" description="Disease resistance N-terminal" evidence="4">
    <location>
        <begin position="1133"/>
        <end position="1223"/>
    </location>
</feature>
<dbReference type="SMART" id="SM00369">
    <property type="entry name" value="LRR_TYP"/>
    <property type="match status" value="3"/>
</dbReference>
<dbReference type="PANTHER" id="PTHR47186:SF33">
    <property type="entry name" value="NB-ARC DOMAIN-CONTAINING PROTEIN"/>
    <property type="match status" value="1"/>
</dbReference>
<proteinExistence type="predicted"/>
<dbReference type="Pfam" id="PF18052">
    <property type="entry name" value="Rx_N"/>
    <property type="match status" value="2"/>
</dbReference>
<dbReference type="GO" id="GO:0000166">
    <property type="term" value="F:nucleotide binding"/>
    <property type="evidence" value="ECO:0007669"/>
    <property type="project" value="UniProtKB-KW"/>
</dbReference>
<accession>A0A8X8AAM4</accession>
<protein>
    <recommendedName>
        <fullName evidence="8">Rx N-terminal domain-containing protein</fullName>
    </recommendedName>
</protein>
<keyword evidence="2" id="KW-0547">Nucleotide-binding</keyword>
<evidence type="ECO:0000313" key="7">
    <source>
        <dbReference type="Proteomes" id="UP000886885"/>
    </source>
</evidence>